<evidence type="ECO:0000256" key="1">
    <source>
        <dbReference type="ARBA" id="ARBA00023015"/>
    </source>
</evidence>
<keyword evidence="2" id="KW-0238">DNA-binding</keyword>
<proteinExistence type="predicted"/>
<dbReference type="GO" id="GO:0003677">
    <property type="term" value="F:DNA binding"/>
    <property type="evidence" value="ECO:0007669"/>
    <property type="project" value="UniProtKB-KW"/>
</dbReference>
<evidence type="ECO:0000313" key="5">
    <source>
        <dbReference type="EMBL" id="APZ93580.1"/>
    </source>
</evidence>
<sequence>MTGSRLQRELKKREPFDLLEQEVNLNVLRTSDLLHNRFGRFFREYGLTTSQYNVLRILRGEGRPLPCLEIGERMVQIVPAITGLIDRLEKQDLVCRRRCEEDRRVVYVEITPTAKKLLKRIDKPLLKLHEQLSGGLTRAELKEVNRLMEKIRSGIEENDPE</sequence>
<dbReference type="SUPFAM" id="SSF46785">
    <property type="entry name" value="Winged helix' DNA-binding domain"/>
    <property type="match status" value="1"/>
</dbReference>
<dbReference type="Pfam" id="PF01047">
    <property type="entry name" value="MarR"/>
    <property type="match status" value="1"/>
</dbReference>
<dbReference type="InterPro" id="IPR039422">
    <property type="entry name" value="MarR/SlyA-like"/>
</dbReference>
<dbReference type="OrthoDB" id="9799747at2"/>
<name>A0A1P8WHP6_9PLAN</name>
<dbReference type="InterPro" id="IPR023187">
    <property type="entry name" value="Tscrpt_reg_MarR-type_CS"/>
</dbReference>
<gene>
    <name evidence="5" type="primary">mgrA</name>
    <name evidence="5" type="ORF">Fuma_03198</name>
</gene>
<dbReference type="RefSeq" id="WP_077025023.1">
    <property type="nucleotide sequence ID" value="NZ_CP017641.1"/>
</dbReference>
<evidence type="ECO:0000256" key="3">
    <source>
        <dbReference type="ARBA" id="ARBA00023163"/>
    </source>
</evidence>
<dbReference type="PRINTS" id="PR00598">
    <property type="entry name" value="HTHMARR"/>
</dbReference>
<dbReference type="GO" id="GO:0006950">
    <property type="term" value="P:response to stress"/>
    <property type="evidence" value="ECO:0007669"/>
    <property type="project" value="TreeGrafter"/>
</dbReference>
<evidence type="ECO:0000313" key="6">
    <source>
        <dbReference type="Proteomes" id="UP000187735"/>
    </source>
</evidence>
<dbReference type="KEGG" id="fmr:Fuma_03198"/>
<keyword evidence="3" id="KW-0804">Transcription</keyword>
<dbReference type="PROSITE" id="PS01117">
    <property type="entry name" value="HTH_MARR_1"/>
    <property type="match status" value="1"/>
</dbReference>
<dbReference type="InterPro" id="IPR000835">
    <property type="entry name" value="HTH_MarR-typ"/>
</dbReference>
<dbReference type="EMBL" id="CP017641">
    <property type="protein sequence ID" value="APZ93580.1"/>
    <property type="molecule type" value="Genomic_DNA"/>
</dbReference>
<dbReference type="AlphaFoldDB" id="A0A1P8WHP6"/>
<dbReference type="PROSITE" id="PS50995">
    <property type="entry name" value="HTH_MARR_2"/>
    <property type="match status" value="1"/>
</dbReference>
<dbReference type="GO" id="GO:0003700">
    <property type="term" value="F:DNA-binding transcription factor activity"/>
    <property type="evidence" value="ECO:0007669"/>
    <property type="project" value="InterPro"/>
</dbReference>
<protein>
    <submittedName>
        <fullName evidence="5">Regulator of autolytic activity</fullName>
    </submittedName>
</protein>
<evidence type="ECO:0000259" key="4">
    <source>
        <dbReference type="PROSITE" id="PS50995"/>
    </source>
</evidence>
<accession>A0A1P8WHP6</accession>
<dbReference type="InterPro" id="IPR036390">
    <property type="entry name" value="WH_DNA-bd_sf"/>
</dbReference>
<dbReference type="STRING" id="1891926.Fuma_03198"/>
<reference evidence="5 6" key="1">
    <citation type="journal article" date="2016" name="Front. Microbiol.">
        <title>Fuerstia marisgermanicae gen. nov., sp. nov., an Unusual Member of the Phylum Planctomycetes from the German Wadden Sea.</title>
        <authorList>
            <person name="Kohn T."/>
            <person name="Heuer A."/>
            <person name="Jogler M."/>
            <person name="Vollmers J."/>
            <person name="Boedeker C."/>
            <person name="Bunk B."/>
            <person name="Rast P."/>
            <person name="Borchert D."/>
            <person name="Glockner I."/>
            <person name="Freese H.M."/>
            <person name="Klenk H.P."/>
            <person name="Overmann J."/>
            <person name="Kaster A.K."/>
            <person name="Rohde M."/>
            <person name="Wiegand S."/>
            <person name="Jogler C."/>
        </authorList>
    </citation>
    <scope>NUCLEOTIDE SEQUENCE [LARGE SCALE GENOMIC DNA]</scope>
    <source>
        <strain evidence="5 6">NH11</strain>
    </source>
</reference>
<organism evidence="5 6">
    <name type="scientific">Fuerstiella marisgermanici</name>
    <dbReference type="NCBI Taxonomy" id="1891926"/>
    <lineage>
        <taxon>Bacteria</taxon>
        <taxon>Pseudomonadati</taxon>
        <taxon>Planctomycetota</taxon>
        <taxon>Planctomycetia</taxon>
        <taxon>Planctomycetales</taxon>
        <taxon>Planctomycetaceae</taxon>
        <taxon>Fuerstiella</taxon>
    </lineage>
</organism>
<dbReference type="PANTHER" id="PTHR33164:SF101">
    <property type="entry name" value="TRANSCRIPTIONAL REPRESSOR MPRA"/>
    <property type="match status" value="1"/>
</dbReference>
<dbReference type="Proteomes" id="UP000187735">
    <property type="component" value="Chromosome"/>
</dbReference>
<keyword evidence="1" id="KW-0805">Transcription regulation</keyword>
<keyword evidence="6" id="KW-1185">Reference proteome</keyword>
<dbReference type="SMART" id="SM00347">
    <property type="entry name" value="HTH_MARR"/>
    <property type="match status" value="1"/>
</dbReference>
<evidence type="ECO:0000256" key="2">
    <source>
        <dbReference type="ARBA" id="ARBA00023125"/>
    </source>
</evidence>
<dbReference type="PANTHER" id="PTHR33164">
    <property type="entry name" value="TRANSCRIPTIONAL REGULATOR, MARR FAMILY"/>
    <property type="match status" value="1"/>
</dbReference>
<dbReference type="Gene3D" id="1.10.10.10">
    <property type="entry name" value="Winged helix-like DNA-binding domain superfamily/Winged helix DNA-binding domain"/>
    <property type="match status" value="1"/>
</dbReference>
<feature type="domain" description="HTH marR-type" evidence="4">
    <location>
        <begin position="20"/>
        <end position="153"/>
    </location>
</feature>
<dbReference type="InterPro" id="IPR036388">
    <property type="entry name" value="WH-like_DNA-bd_sf"/>
</dbReference>